<evidence type="ECO:0000313" key="3">
    <source>
        <dbReference type="Proteomes" id="UP001209570"/>
    </source>
</evidence>
<gene>
    <name evidence="2" type="ORF">P43SY_010624</name>
</gene>
<dbReference type="Proteomes" id="UP001209570">
    <property type="component" value="Unassembled WGS sequence"/>
</dbReference>
<reference evidence="2" key="1">
    <citation type="submission" date="2021-12" db="EMBL/GenBank/DDBJ databases">
        <title>Prjna785345.</title>
        <authorList>
            <person name="Rujirawat T."/>
            <person name="Krajaejun T."/>
        </authorList>
    </citation>
    <scope>NUCLEOTIDE SEQUENCE</scope>
    <source>
        <strain evidence="2">Pi057C3</strain>
    </source>
</reference>
<dbReference type="EMBL" id="JAKCXM010001689">
    <property type="protein sequence ID" value="KAJ0390743.1"/>
    <property type="molecule type" value="Genomic_DNA"/>
</dbReference>
<sequence length="288" mass="31438">MATAVKLPIKFLADDAPTVKVSVGDSERTMQLDIVCANVLVRCVDDTNCPKACAGKVEIVRYTSYHKLDSRCMLPVNTTVSAKGFTSNKNFRVGQIGLTDSWSIPTGTDGVFGLGPESRSSSRRISGSPVDSVLTSQLSSFSISLGATAADGGYVILNGMDDARIAEENLIGYNVKLDRGNGHDLDVKNILWDGVAVSSFEYDPYQLDTTIDEVHLSMKAWDKIQELFPPSCGSKYENSKTEYSCSADAKLPPLGLTFGDYTFYLTKEQYTVPHPRDPTRCKSFRVAL</sequence>
<proteinExistence type="predicted"/>
<dbReference type="Gene3D" id="2.40.70.10">
    <property type="entry name" value="Acid Proteases"/>
    <property type="match status" value="2"/>
</dbReference>
<name>A0AAD5LQR6_PYTIN</name>
<dbReference type="SUPFAM" id="SSF50630">
    <property type="entry name" value="Acid proteases"/>
    <property type="match status" value="1"/>
</dbReference>
<dbReference type="AlphaFoldDB" id="A0AAD5LQR6"/>
<protein>
    <recommendedName>
        <fullName evidence="1">Peptidase A1 domain-containing protein</fullName>
    </recommendedName>
</protein>
<evidence type="ECO:0000313" key="2">
    <source>
        <dbReference type="EMBL" id="KAJ0390743.1"/>
    </source>
</evidence>
<accession>A0AAD5LQR6</accession>
<keyword evidence="3" id="KW-1185">Reference proteome</keyword>
<dbReference type="InterPro" id="IPR021109">
    <property type="entry name" value="Peptidase_aspartic_dom_sf"/>
</dbReference>
<evidence type="ECO:0000259" key="1">
    <source>
        <dbReference type="Pfam" id="PF00026"/>
    </source>
</evidence>
<feature type="domain" description="Peptidase A1" evidence="1">
    <location>
        <begin position="79"/>
        <end position="281"/>
    </location>
</feature>
<comment type="caution">
    <text evidence="2">The sequence shown here is derived from an EMBL/GenBank/DDBJ whole genome shotgun (WGS) entry which is preliminary data.</text>
</comment>
<dbReference type="Pfam" id="PF00026">
    <property type="entry name" value="Asp"/>
    <property type="match status" value="1"/>
</dbReference>
<dbReference type="InterPro" id="IPR033121">
    <property type="entry name" value="PEPTIDASE_A1"/>
</dbReference>
<organism evidence="2 3">
    <name type="scientific">Pythium insidiosum</name>
    <name type="common">Pythiosis disease agent</name>
    <dbReference type="NCBI Taxonomy" id="114742"/>
    <lineage>
        <taxon>Eukaryota</taxon>
        <taxon>Sar</taxon>
        <taxon>Stramenopiles</taxon>
        <taxon>Oomycota</taxon>
        <taxon>Peronosporomycetes</taxon>
        <taxon>Pythiales</taxon>
        <taxon>Pythiaceae</taxon>
        <taxon>Pythium</taxon>
    </lineage>
</organism>